<feature type="compositionally biased region" description="Basic and acidic residues" evidence="7">
    <location>
        <begin position="227"/>
        <end position="240"/>
    </location>
</feature>
<dbReference type="PANTHER" id="PTHR33057">
    <property type="entry name" value="TRANSCRIPTION REPRESSOR OFP7-RELATED"/>
    <property type="match status" value="1"/>
</dbReference>
<feature type="compositionally biased region" description="Acidic residues" evidence="7">
    <location>
        <begin position="83"/>
        <end position="93"/>
    </location>
</feature>
<accession>A0A8J5VH91</accession>
<dbReference type="InterPro" id="IPR006458">
    <property type="entry name" value="Ovate_C"/>
</dbReference>
<dbReference type="Pfam" id="PF04844">
    <property type="entry name" value="Ovate"/>
    <property type="match status" value="1"/>
</dbReference>
<feature type="compositionally biased region" description="Polar residues" evidence="7">
    <location>
        <begin position="68"/>
        <end position="80"/>
    </location>
</feature>
<dbReference type="NCBIfam" id="TIGR01568">
    <property type="entry name" value="A_thal_3678"/>
    <property type="match status" value="1"/>
</dbReference>
<feature type="compositionally biased region" description="Low complexity" evidence="7">
    <location>
        <begin position="33"/>
        <end position="51"/>
    </location>
</feature>
<evidence type="ECO:0000259" key="8">
    <source>
        <dbReference type="PROSITE" id="PS51754"/>
    </source>
</evidence>
<dbReference type="Proteomes" id="UP000729402">
    <property type="component" value="Unassembled WGS sequence"/>
</dbReference>
<evidence type="ECO:0000256" key="7">
    <source>
        <dbReference type="SAM" id="MobiDB-lite"/>
    </source>
</evidence>
<evidence type="ECO:0000256" key="5">
    <source>
        <dbReference type="ARBA" id="ARBA00023242"/>
    </source>
</evidence>
<feature type="compositionally biased region" description="Pro residues" evidence="7">
    <location>
        <begin position="209"/>
        <end position="219"/>
    </location>
</feature>
<proteinExistence type="predicted"/>
<organism evidence="9 10">
    <name type="scientific">Zizania palustris</name>
    <name type="common">Northern wild rice</name>
    <dbReference type="NCBI Taxonomy" id="103762"/>
    <lineage>
        <taxon>Eukaryota</taxon>
        <taxon>Viridiplantae</taxon>
        <taxon>Streptophyta</taxon>
        <taxon>Embryophyta</taxon>
        <taxon>Tracheophyta</taxon>
        <taxon>Spermatophyta</taxon>
        <taxon>Magnoliopsida</taxon>
        <taxon>Liliopsida</taxon>
        <taxon>Poales</taxon>
        <taxon>Poaceae</taxon>
        <taxon>BOP clade</taxon>
        <taxon>Oryzoideae</taxon>
        <taxon>Oryzeae</taxon>
        <taxon>Zizaniinae</taxon>
        <taxon>Zizania</taxon>
    </lineage>
</organism>
<reference evidence="9" key="2">
    <citation type="submission" date="2021-02" db="EMBL/GenBank/DDBJ databases">
        <authorList>
            <person name="Kimball J.A."/>
            <person name="Haas M.W."/>
            <person name="Macchietto M."/>
            <person name="Kono T."/>
            <person name="Duquette J."/>
            <person name="Shao M."/>
        </authorList>
    </citation>
    <scope>NUCLEOTIDE SEQUENCE</scope>
    <source>
        <tissue evidence="9">Fresh leaf tissue</tissue>
    </source>
</reference>
<keyword evidence="2 6" id="KW-0678">Repressor</keyword>
<evidence type="ECO:0000256" key="6">
    <source>
        <dbReference type="RuleBase" id="RU367028"/>
    </source>
</evidence>
<keyword evidence="4 6" id="KW-0804">Transcription</keyword>
<dbReference type="InterPro" id="IPR038933">
    <property type="entry name" value="Ovate"/>
</dbReference>
<comment type="caution">
    <text evidence="9">The sequence shown here is derived from an EMBL/GenBank/DDBJ whole genome shotgun (WGS) entry which is preliminary data.</text>
</comment>
<feature type="compositionally biased region" description="Basic and acidic residues" evidence="7">
    <location>
        <begin position="157"/>
        <end position="171"/>
    </location>
</feature>
<keyword evidence="3 6" id="KW-0805">Transcription regulation</keyword>
<feature type="region of interest" description="Disordered" evidence="7">
    <location>
        <begin position="33"/>
        <end position="110"/>
    </location>
</feature>
<dbReference type="AlphaFoldDB" id="A0A8J5VH91"/>
<feature type="domain" description="OVATE" evidence="8">
    <location>
        <begin position="271"/>
        <end position="330"/>
    </location>
</feature>
<feature type="region of interest" description="Disordered" evidence="7">
    <location>
        <begin position="334"/>
        <end position="365"/>
    </location>
</feature>
<keyword evidence="10" id="KW-1185">Reference proteome</keyword>
<comment type="subcellular location">
    <subcellularLocation>
        <location evidence="1 6">Nucleus</location>
    </subcellularLocation>
</comment>
<dbReference type="PROSITE" id="PS51754">
    <property type="entry name" value="OVATE"/>
    <property type="match status" value="1"/>
</dbReference>
<reference evidence="9" key="1">
    <citation type="journal article" date="2021" name="bioRxiv">
        <title>Whole Genome Assembly and Annotation of Northern Wild Rice, Zizania palustris L., Supports a Whole Genome Duplication in the Zizania Genus.</title>
        <authorList>
            <person name="Haas M."/>
            <person name="Kono T."/>
            <person name="Macchietto M."/>
            <person name="Millas R."/>
            <person name="McGilp L."/>
            <person name="Shao M."/>
            <person name="Duquette J."/>
            <person name="Hirsch C.N."/>
            <person name="Kimball J."/>
        </authorList>
    </citation>
    <scope>NUCLEOTIDE SEQUENCE</scope>
    <source>
        <tissue evidence="9">Fresh leaf tissue</tissue>
    </source>
</reference>
<evidence type="ECO:0000256" key="2">
    <source>
        <dbReference type="ARBA" id="ARBA00022491"/>
    </source>
</evidence>
<evidence type="ECO:0000256" key="4">
    <source>
        <dbReference type="ARBA" id="ARBA00023163"/>
    </source>
</evidence>
<sequence>MSPGAASKMRLGGGGFTLGCGCRNAKAVAVAASVASPCSGTETSTATTGTWRRARTHPSASASASASTGTLTVPSASSSFLWDDAEAEADGEEVDCKRESSATTPSFSGLLRQLNELEQSVMSWGRKSPRNGNHFAAPPLPTPPPPPPLPLCPVRHRVVDGEGKRNNKDGHGSFSPPPPSSRFPTTQQHRKVKGVDQRKREEGDVHLTPPVPPPPPPLAPQHLRSVKSMDKGGSTEDGKHLPPPQAPKHRKAKSCDNDGFSAGKLDGSLAVVKQSEDPLSDFRRSMLNMIVENRIVTGDELRELLRRFLELNAPHHHDAILRAFTDIWDEVFAAPPEPRQAPPMQQPQQHRTPLRRRHPPPAWRL</sequence>
<keyword evidence="5 6" id="KW-0539">Nucleus</keyword>
<evidence type="ECO:0000313" key="10">
    <source>
        <dbReference type="Proteomes" id="UP000729402"/>
    </source>
</evidence>
<dbReference type="GO" id="GO:0005634">
    <property type="term" value="C:nucleus"/>
    <property type="evidence" value="ECO:0007669"/>
    <property type="project" value="UniProtKB-SubCell"/>
</dbReference>
<feature type="region of interest" description="Disordered" evidence="7">
    <location>
        <begin position="124"/>
        <end position="264"/>
    </location>
</feature>
<evidence type="ECO:0000256" key="3">
    <source>
        <dbReference type="ARBA" id="ARBA00023015"/>
    </source>
</evidence>
<feature type="compositionally biased region" description="Basic and acidic residues" evidence="7">
    <location>
        <begin position="193"/>
        <end position="205"/>
    </location>
</feature>
<dbReference type="PANTHER" id="PTHR33057:SF6">
    <property type="entry name" value="TRANSCRIPTION REPRESSOR"/>
    <property type="match status" value="1"/>
</dbReference>
<evidence type="ECO:0000256" key="1">
    <source>
        <dbReference type="ARBA" id="ARBA00004123"/>
    </source>
</evidence>
<evidence type="ECO:0000313" key="9">
    <source>
        <dbReference type="EMBL" id="KAG8044554.1"/>
    </source>
</evidence>
<gene>
    <name evidence="9" type="ORF">GUJ93_ZPchr0060g7193</name>
</gene>
<dbReference type="EMBL" id="JAAALK010000549">
    <property type="protein sequence ID" value="KAG8044554.1"/>
    <property type="molecule type" value="Genomic_DNA"/>
</dbReference>
<feature type="compositionally biased region" description="Pro residues" evidence="7">
    <location>
        <begin position="335"/>
        <end position="345"/>
    </location>
</feature>
<protein>
    <recommendedName>
        <fullName evidence="6">Transcription repressor</fullName>
    </recommendedName>
    <alternativeName>
        <fullName evidence="6">Ovate family protein</fullName>
    </alternativeName>
</protein>
<comment type="function">
    <text evidence="6">Transcriptional repressor that regulates multiple aspects of plant growth and development.</text>
</comment>
<name>A0A8J5VH91_ZIZPA</name>
<dbReference type="OrthoDB" id="1928390at2759"/>
<dbReference type="GO" id="GO:0045892">
    <property type="term" value="P:negative regulation of DNA-templated transcription"/>
    <property type="evidence" value="ECO:0007669"/>
    <property type="project" value="UniProtKB-UniRule"/>
</dbReference>
<feature type="compositionally biased region" description="Pro residues" evidence="7">
    <location>
        <begin position="138"/>
        <end position="151"/>
    </location>
</feature>